<keyword evidence="11" id="KW-1185">Reference proteome</keyword>
<evidence type="ECO:0000313" key="10">
    <source>
        <dbReference type="EMBL" id="RNF83424.1"/>
    </source>
</evidence>
<dbReference type="InterPro" id="IPR020846">
    <property type="entry name" value="MFS_dom"/>
</dbReference>
<feature type="region of interest" description="Disordered" evidence="7">
    <location>
        <begin position="412"/>
        <end position="450"/>
    </location>
</feature>
<keyword evidence="2" id="KW-0813">Transport</keyword>
<feature type="transmembrane region" description="Helical" evidence="8">
    <location>
        <begin position="20"/>
        <end position="43"/>
    </location>
</feature>
<feature type="domain" description="Major facilitator superfamily (MFS) profile" evidence="9">
    <location>
        <begin position="17"/>
        <end position="411"/>
    </location>
</feature>
<keyword evidence="4 8" id="KW-0812">Transmembrane</keyword>
<dbReference type="InterPro" id="IPR011701">
    <property type="entry name" value="MFS"/>
</dbReference>
<dbReference type="InterPro" id="IPR050171">
    <property type="entry name" value="MFS_Transporters"/>
</dbReference>
<sequence>MPKPHVPRTRLTDYPSAAWVIFAGMFVNKFGNFLPVFLVLYLIDEGYSAGEAGLALSIAGLGGFAGNIIGGTVADRFGRRTAIVLSQFGAGVFTAAVPLVHGLWPTTVLVAVIGVFAQLYRPGAGALLIDVVPQQQRVGAFAVLRLAINLGMAVGPMVGGLLSGQSWTYIFVGDALSCVVFGLLSLFLLPGGRPVPAAADGPAADDVSTAGDDATTKKAKPERQGYLRVFTDTPFLFFLFSMVCATFVYAQGNATLPLHVSEQGFSNSFYGLLLGVNAVVCILFELPLTRWTERWNPRFAIMVGLLLLAVGMSATGLADNKSLLVVTVVLWSLGEIVYTPISSAYPSAFSPAHLRGRYQGAEGLAHTAGQAIGPAVGGYVFAWSASAHWWMCAAVAVLGALIVLPAIPGDRDTGDAPSEGEEAARLVEDGTQDSLPTGGRPTIPLPESGQ</sequence>
<feature type="transmembrane region" description="Helical" evidence="8">
    <location>
        <begin position="82"/>
        <end position="101"/>
    </location>
</feature>
<evidence type="ECO:0000313" key="11">
    <source>
        <dbReference type="Proteomes" id="UP000275401"/>
    </source>
</evidence>
<feature type="transmembrane region" description="Helical" evidence="8">
    <location>
        <begin position="299"/>
        <end position="317"/>
    </location>
</feature>
<evidence type="ECO:0000259" key="9">
    <source>
        <dbReference type="PROSITE" id="PS50850"/>
    </source>
</evidence>
<keyword evidence="5 8" id="KW-1133">Transmembrane helix</keyword>
<protein>
    <submittedName>
        <fullName evidence="10">MFS transporter</fullName>
    </submittedName>
</protein>
<dbReference type="AlphaFoldDB" id="A0A3M8SW17"/>
<evidence type="ECO:0000256" key="8">
    <source>
        <dbReference type="SAM" id="Phobius"/>
    </source>
</evidence>
<evidence type="ECO:0000256" key="1">
    <source>
        <dbReference type="ARBA" id="ARBA00004651"/>
    </source>
</evidence>
<feature type="transmembrane region" description="Helical" evidence="8">
    <location>
        <begin position="388"/>
        <end position="407"/>
    </location>
</feature>
<dbReference type="PANTHER" id="PTHR23517:SF2">
    <property type="entry name" value="MULTIDRUG RESISTANCE PROTEIN MDTH"/>
    <property type="match status" value="1"/>
</dbReference>
<keyword evidence="3" id="KW-1003">Cell membrane</keyword>
<evidence type="ECO:0000256" key="5">
    <source>
        <dbReference type="ARBA" id="ARBA00022989"/>
    </source>
</evidence>
<organism evidence="10 11">
    <name type="scientific">Streptomyces botrytidirepellens</name>
    <dbReference type="NCBI Taxonomy" id="2486417"/>
    <lineage>
        <taxon>Bacteria</taxon>
        <taxon>Bacillati</taxon>
        <taxon>Actinomycetota</taxon>
        <taxon>Actinomycetes</taxon>
        <taxon>Kitasatosporales</taxon>
        <taxon>Streptomycetaceae</taxon>
        <taxon>Streptomyces</taxon>
    </lineage>
</organism>
<dbReference type="PANTHER" id="PTHR23517">
    <property type="entry name" value="RESISTANCE PROTEIN MDTM, PUTATIVE-RELATED-RELATED"/>
    <property type="match status" value="1"/>
</dbReference>
<dbReference type="GO" id="GO:0005886">
    <property type="term" value="C:plasma membrane"/>
    <property type="evidence" value="ECO:0007669"/>
    <property type="project" value="UniProtKB-SubCell"/>
</dbReference>
<feature type="transmembrane region" description="Helical" evidence="8">
    <location>
        <begin position="226"/>
        <end position="249"/>
    </location>
</feature>
<feature type="transmembrane region" description="Helical" evidence="8">
    <location>
        <begin position="107"/>
        <end position="129"/>
    </location>
</feature>
<evidence type="ECO:0000256" key="2">
    <source>
        <dbReference type="ARBA" id="ARBA00022448"/>
    </source>
</evidence>
<dbReference type="InterPro" id="IPR036259">
    <property type="entry name" value="MFS_trans_sf"/>
</dbReference>
<dbReference type="Gene3D" id="1.20.1250.20">
    <property type="entry name" value="MFS general substrate transporter like domains"/>
    <property type="match status" value="1"/>
</dbReference>
<dbReference type="RefSeq" id="WP_123107865.1">
    <property type="nucleotide sequence ID" value="NZ_RIBZ01000848.1"/>
</dbReference>
<reference evidence="10 11" key="1">
    <citation type="submission" date="2018-11" db="EMBL/GenBank/DDBJ databases">
        <title>The Potential of Streptomyces as Biocontrol Agents against the Tomato grey mould, Botrytis cinerea (Gray mold) Frontiers in Microbiology.</title>
        <authorList>
            <person name="Li D."/>
        </authorList>
    </citation>
    <scope>NUCLEOTIDE SEQUENCE [LARGE SCALE GENOMIC DNA]</scope>
    <source>
        <strain evidence="10 11">NEAU-LD23</strain>
    </source>
</reference>
<dbReference type="EMBL" id="RIBZ01000848">
    <property type="protein sequence ID" value="RNF83424.1"/>
    <property type="molecule type" value="Genomic_DNA"/>
</dbReference>
<dbReference type="GO" id="GO:0022857">
    <property type="term" value="F:transmembrane transporter activity"/>
    <property type="evidence" value="ECO:0007669"/>
    <property type="project" value="InterPro"/>
</dbReference>
<name>A0A3M8SW17_9ACTN</name>
<evidence type="ECO:0000256" key="6">
    <source>
        <dbReference type="ARBA" id="ARBA00023136"/>
    </source>
</evidence>
<feature type="transmembrane region" description="Helical" evidence="8">
    <location>
        <begin position="141"/>
        <end position="162"/>
    </location>
</feature>
<evidence type="ECO:0000256" key="4">
    <source>
        <dbReference type="ARBA" id="ARBA00022692"/>
    </source>
</evidence>
<dbReference type="PROSITE" id="PS50850">
    <property type="entry name" value="MFS"/>
    <property type="match status" value="1"/>
</dbReference>
<dbReference type="InterPro" id="IPR005829">
    <property type="entry name" value="Sugar_transporter_CS"/>
</dbReference>
<feature type="transmembrane region" description="Helical" evidence="8">
    <location>
        <begin position="49"/>
        <end position="70"/>
    </location>
</feature>
<dbReference type="SUPFAM" id="SSF103473">
    <property type="entry name" value="MFS general substrate transporter"/>
    <property type="match status" value="1"/>
</dbReference>
<evidence type="ECO:0000256" key="7">
    <source>
        <dbReference type="SAM" id="MobiDB-lite"/>
    </source>
</evidence>
<proteinExistence type="predicted"/>
<evidence type="ECO:0000256" key="3">
    <source>
        <dbReference type="ARBA" id="ARBA00022475"/>
    </source>
</evidence>
<comment type="caution">
    <text evidence="10">The sequence shown here is derived from an EMBL/GenBank/DDBJ whole genome shotgun (WGS) entry which is preliminary data.</text>
</comment>
<feature type="transmembrane region" description="Helical" evidence="8">
    <location>
        <begin position="168"/>
        <end position="189"/>
    </location>
</feature>
<feature type="transmembrane region" description="Helical" evidence="8">
    <location>
        <begin position="269"/>
        <end position="287"/>
    </location>
</feature>
<dbReference type="PROSITE" id="PS00216">
    <property type="entry name" value="SUGAR_TRANSPORT_1"/>
    <property type="match status" value="1"/>
</dbReference>
<accession>A0A3M8SW17</accession>
<dbReference type="Pfam" id="PF07690">
    <property type="entry name" value="MFS_1"/>
    <property type="match status" value="1"/>
</dbReference>
<dbReference type="CDD" id="cd17329">
    <property type="entry name" value="MFS_MdtH_MDR_like"/>
    <property type="match status" value="1"/>
</dbReference>
<comment type="subcellular location">
    <subcellularLocation>
        <location evidence="1">Cell membrane</location>
        <topology evidence="1">Multi-pass membrane protein</topology>
    </subcellularLocation>
</comment>
<dbReference type="Proteomes" id="UP000275401">
    <property type="component" value="Unassembled WGS sequence"/>
</dbReference>
<keyword evidence="6 8" id="KW-0472">Membrane</keyword>
<gene>
    <name evidence="10" type="ORF">EEJ42_44705</name>
</gene>